<reference evidence="2" key="1">
    <citation type="submission" date="2023-07" db="EMBL/GenBank/DDBJ databases">
        <title>A chromosome-level genome assembly of Lolium multiflorum.</title>
        <authorList>
            <person name="Chen Y."/>
            <person name="Copetti D."/>
            <person name="Kolliker R."/>
            <person name="Studer B."/>
        </authorList>
    </citation>
    <scope>NUCLEOTIDE SEQUENCE</scope>
    <source>
        <strain evidence="2">02402/16</strain>
        <tissue evidence="2">Leaf</tissue>
    </source>
</reference>
<evidence type="ECO:0000256" key="1">
    <source>
        <dbReference type="SAM" id="Phobius"/>
    </source>
</evidence>
<accession>A0AAD8WNZ4</accession>
<keyword evidence="1" id="KW-1133">Transmembrane helix</keyword>
<protein>
    <submittedName>
        <fullName evidence="2">Uncharacterized protein</fullName>
    </submittedName>
</protein>
<gene>
    <name evidence="2" type="ORF">QYE76_057633</name>
</gene>
<dbReference type="EMBL" id="JAUUTY010000003">
    <property type="protein sequence ID" value="KAK1669474.1"/>
    <property type="molecule type" value="Genomic_DNA"/>
</dbReference>
<comment type="caution">
    <text evidence="2">The sequence shown here is derived from an EMBL/GenBank/DDBJ whole genome shotgun (WGS) entry which is preliminary data.</text>
</comment>
<dbReference type="Gene3D" id="1.20.1250.20">
    <property type="entry name" value="MFS general substrate transporter like domains"/>
    <property type="match status" value="1"/>
</dbReference>
<dbReference type="Proteomes" id="UP001231189">
    <property type="component" value="Unassembled WGS sequence"/>
</dbReference>
<feature type="transmembrane region" description="Helical" evidence="1">
    <location>
        <begin position="51"/>
        <end position="70"/>
    </location>
</feature>
<keyword evidence="1" id="KW-0812">Transmembrane</keyword>
<dbReference type="InterPro" id="IPR036259">
    <property type="entry name" value="MFS_trans_sf"/>
</dbReference>
<dbReference type="AlphaFoldDB" id="A0AAD8WNZ4"/>
<name>A0AAD8WNZ4_LOLMU</name>
<keyword evidence="1" id="KW-0472">Membrane</keyword>
<sequence length="72" mass="8049">MRNVCLGLASAAFALGNYDSSALVVVVVRSTTRGGIPGWTPDDFNGRHRDYFFWLLAMLCFGNYIVYLVIAW</sequence>
<keyword evidence="3" id="KW-1185">Reference proteome</keyword>
<evidence type="ECO:0000313" key="3">
    <source>
        <dbReference type="Proteomes" id="UP001231189"/>
    </source>
</evidence>
<evidence type="ECO:0000313" key="2">
    <source>
        <dbReference type="EMBL" id="KAK1669474.1"/>
    </source>
</evidence>
<organism evidence="2 3">
    <name type="scientific">Lolium multiflorum</name>
    <name type="common">Italian ryegrass</name>
    <name type="synonym">Lolium perenne subsp. multiflorum</name>
    <dbReference type="NCBI Taxonomy" id="4521"/>
    <lineage>
        <taxon>Eukaryota</taxon>
        <taxon>Viridiplantae</taxon>
        <taxon>Streptophyta</taxon>
        <taxon>Embryophyta</taxon>
        <taxon>Tracheophyta</taxon>
        <taxon>Spermatophyta</taxon>
        <taxon>Magnoliopsida</taxon>
        <taxon>Liliopsida</taxon>
        <taxon>Poales</taxon>
        <taxon>Poaceae</taxon>
        <taxon>BOP clade</taxon>
        <taxon>Pooideae</taxon>
        <taxon>Poodae</taxon>
        <taxon>Poeae</taxon>
        <taxon>Poeae Chloroplast Group 2 (Poeae type)</taxon>
        <taxon>Loliodinae</taxon>
        <taxon>Loliinae</taxon>
        <taxon>Lolium</taxon>
    </lineage>
</organism>
<proteinExistence type="predicted"/>